<accession>A0A1L5PUM1</accession>
<proteinExistence type="predicted"/>
<feature type="domain" description="HTH cro/C1-type" evidence="1">
    <location>
        <begin position="53"/>
        <end position="106"/>
    </location>
</feature>
<dbReference type="EMBL" id="CP018743">
    <property type="protein sequence ID" value="APO83872.1"/>
    <property type="molecule type" value="Genomic_DNA"/>
</dbReference>
<dbReference type="RefSeq" id="WP_075046068.1">
    <property type="nucleotide sequence ID" value="NZ_CP018743.1"/>
</dbReference>
<dbReference type="InterPro" id="IPR010982">
    <property type="entry name" value="Lambda_DNA-bd_dom_sf"/>
</dbReference>
<dbReference type="GO" id="GO:0003677">
    <property type="term" value="F:DNA binding"/>
    <property type="evidence" value="ECO:0007669"/>
    <property type="project" value="InterPro"/>
</dbReference>
<gene>
    <name evidence="2" type="ORF">BL240_21510</name>
</gene>
<sequence length="108" mass="11875">MNTPTNVQIINDADGRPAFVVLPYADYIASHPQPDLVPNEVVGYMVKDGMTAIAAWRRHLDLTQAEVAQRLGVSQSAYAQQEAAERPRKATREKIAAALGIPMQFLDL</sequence>
<dbReference type="SUPFAM" id="SSF47413">
    <property type="entry name" value="lambda repressor-like DNA-binding domains"/>
    <property type="match status" value="1"/>
</dbReference>
<dbReference type="InterPro" id="IPR001387">
    <property type="entry name" value="Cro/C1-type_HTH"/>
</dbReference>
<evidence type="ECO:0000313" key="2">
    <source>
        <dbReference type="EMBL" id="APO83872.1"/>
    </source>
</evidence>
<evidence type="ECO:0000259" key="1">
    <source>
        <dbReference type="PROSITE" id="PS50943"/>
    </source>
</evidence>
<dbReference type="Proteomes" id="UP000185146">
    <property type="component" value="Chromosome"/>
</dbReference>
<protein>
    <submittedName>
        <fullName evidence="2">Transcriptional regulator</fullName>
    </submittedName>
</protein>
<dbReference type="Pfam" id="PF01381">
    <property type="entry name" value="HTH_3"/>
    <property type="match status" value="1"/>
</dbReference>
<dbReference type="AlphaFoldDB" id="A0A1L5PUM1"/>
<dbReference type="SMART" id="SM00530">
    <property type="entry name" value="HTH_XRE"/>
    <property type="match status" value="1"/>
</dbReference>
<dbReference type="Gene3D" id="1.10.260.40">
    <property type="entry name" value="lambda repressor-like DNA-binding domains"/>
    <property type="match status" value="1"/>
</dbReference>
<organism evidence="2 3">
    <name type="scientific">Pseudomonas putida</name>
    <name type="common">Arthrobacter siderocapsulatus</name>
    <dbReference type="NCBI Taxonomy" id="303"/>
    <lineage>
        <taxon>Bacteria</taxon>
        <taxon>Pseudomonadati</taxon>
        <taxon>Pseudomonadota</taxon>
        <taxon>Gammaproteobacteria</taxon>
        <taxon>Pseudomonadales</taxon>
        <taxon>Pseudomonadaceae</taxon>
        <taxon>Pseudomonas</taxon>
    </lineage>
</organism>
<name>A0A1L5PUM1_PSEPU</name>
<dbReference type="CDD" id="cd00093">
    <property type="entry name" value="HTH_XRE"/>
    <property type="match status" value="1"/>
</dbReference>
<evidence type="ECO:0000313" key="3">
    <source>
        <dbReference type="Proteomes" id="UP000185146"/>
    </source>
</evidence>
<reference evidence="2 3" key="1">
    <citation type="submission" date="2016-12" db="EMBL/GenBank/DDBJ databases">
        <title>Draft Genome Sequence of Mercury Resistant Pseudomonas DRA525.</title>
        <authorList>
            <person name="Drace K.M."/>
        </authorList>
    </citation>
    <scope>NUCLEOTIDE SEQUENCE [LARGE SCALE GENOMIC DNA]</scope>
    <source>
        <strain evidence="2 3">DRA525</strain>
    </source>
</reference>
<dbReference type="PROSITE" id="PS50943">
    <property type="entry name" value="HTH_CROC1"/>
    <property type="match status" value="1"/>
</dbReference>